<dbReference type="PANTHER" id="PTHR33157:SF12">
    <property type="entry name" value="TRANSPOSASE TNP1_EN_SPM-LIKE DOMAIN-CONTAINING PROTEIN"/>
    <property type="match status" value="1"/>
</dbReference>
<evidence type="ECO:0000256" key="1">
    <source>
        <dbReference type="SAM" id="MobiDB-lite"/>
    </source>
</evidence>
<name>A0AAQ3PNR5_PASNO</name>
<reference evidence="2 3" key="1">
    <citation type="submission" date="2024-02" db="EMBL/GenBank/DDBJ databases">
        <title>High-quality chromosome-scale genome assembly of Pensacola bahiagrass (Paspalum notatum Flugge var. saurae).</title>
        <authorList>
            <person name="Vega J.M."/>
            <person name="Podio M."/>
            <person name="Orjuela J."/>
            <person name="Siena L.A."/>
            <person name="Pessino S.C."/>
            <person name="Combes M.C."/>
            <person name="Mariac C."/>
            <person name="Albertini E."/>
            <person name="Pupilli F."/>
            <person name="Ortiz J.P.A."/>
            <person name="Leblanc O."/>
        </authorList>
    </citation>
    <scope>NUCLEOTIDE SEQUENCE [LARGE SCALE GENOMIC DNA]</scope>
    <source>
        <strain evidence="2">R1</strain>
        <tissue evidence="2">Leaf</tissue>
    </source>
</reference>
<feature type="compositionally biased region" description="Pro residues" evidence="1">
    <location>
        <begin position="164"/>
        <end position="175"/>
    </location>
</feature>
<gene>
    <name evidence="2" type="ORF">U9M48_001437</name>
</gene>
<keyword evidence="3" id="KW-1185">Reference proteome</keyword>
<evidence type="ECO:0000313" key="3">
    <source>
        <dbReference type="Proteomes" id="UP001341281"/>
    </source>
</evidence>
<sequence>MGFRGLDCFLKVGLRKPRDSSTGASMAYREEMTQRHGPEFNWRQADIDAEALLASGGGRRHGRYAFGTGAMDYDHSVSQARRFNSSTGSSRSSRTARHTRAEEEACAAREEAQQAKQKLEQLTQMTTYLASYVQDLTARLGPNANLPAFCPPQMSPQQGSTGWVPPPQGSQPPPGVDDGTPGLPATSVVDDGTLGLSATFGLDATAGLPATFGLNATAGLLKPPSGWMAPQGS</sequence>
<dbReference type="EMBL" id="CP144745">
    <property type="protein sequence ID" value="WVZ50152.1"/>
    <property type="molecule type" value="Genomic_DNA"/>
</dbReference>
<dbReference type="GO" id="GO:0032196">
    <property type="term" value="P:transposition"/>
    <property type="evidence" value="ECO:0007669"/>
    <property type="project" value="InterPro"/>
</dbReference>
<proteinExistence type="predicted"/>
<dbReference type="AlphaFoldDB" id="A0AAQ3PNR5"/>
<accession>A0AAQ3PNR5</accession>
<organism evidence="2 3">
    <name type="scientific">Paspalum notatum var. saurae</name>
    <dbReference type="NCBI Taxonomy" id="547442"/>
    <lineage>
        <taxon>Eukaryota</taxon>
        <taxon>Viridiplantae</taxon>
        <taxon>Streptophyta</taxon>
        <taxon>Embryophyta</taxon>
        <taxon>Tracheophyta</taxon>
        <taxon>Spermatophyta</taxon>
        <taxon>Magnoliopsida</taxon>
        <taxon>Liliopsida</taxon>
        <taxon>Poales</taxon>
        <taxon>Poaceae</taxon>
        <taxon>PACMAD clade</taxon>
        <taxon>Panicoideae</taxon>
        <taxon>Andropogonodae</taxon>
        <taxon>Paspaleae</taxon>
        <taxon>Paspalinae</taxon>
        <taxon>Paspalum</taxon>
    </lineage>
</organism>
<evidence type="ECO:0000313" key="2">
    <source>
        <dbReference type="EMBL" id="WVZ50152.1"/>
    </source>
</evidence>
<feature type="region of interest" description="Disordered" evidence="1">
    <location>
        <begin position="80"/>
        <end position="104"/>
    </location>
</feature>
<feature type="compositionally biased region" description="Low complexity" evidence="1">
    <location>
        <begin position="81"/>
        <end position="93"/>
    </location>
</feature>
<feature type="region of interest" description="Disordered" evidence="1">
    <location>
        <begin position="151"/>
        <end position="189"/>
    </location>
</feature>
<dbReference type="InterPro" id="IPR039266">
    <property type="entry name" value="EN-1/SPM"/>
</dbReference>
<dbReference type="Proteomes" id="UP001341281">
    <property type="component" value="Chromosome 01"/>
</dbReference>
<dbReference type="PANTHER" id="PTHR33157">
    <property type="entry name" value="AUTONOMOUS TRANSPOSABLE ELEMENT EN-1 MOSAIC PROTEIN-RELATED"/>
    <property type="match status" value="1"/>
</dbReference>
<protein>
    <submittedName>
        <fullName evidence="2">Uncharacterized protein</fullName>
    </submittedName>
</protein>